<evidence type="ECO:0000313" key="3">
    <source>
        <dbReference type="Proteomes" id="UP000094385"/>
    </source>
</evidence>
<feature type="region of interest" description="Disordered" evidence="1">
    <location>
        <begin position="77"/>
        <end position="98"/>
    </location>
</feature>
<dbReference type="OrthoDB" id="10458632at2759"/>
<dbReference type="EMBL" id="KV454295">
    <property type="protein sequence ID" value="ODQ72623.1"/>
    <property type="molecule type" value="Genomic_DNA"/>
</dbReference>
<evidence type="ECO:0000256" key="1">
    <source>
        <dbReference type="SAM" id="MobiDB-lite"/>
    </source>
</evidence>
<reference evidence="2 3" key="1">
    <citation type="journal article" date="2016" name="Proc. Natl. Acad. Sci. U.S.A.">
        <title>Comparative genomics of biotechnologically important yeasts.</title>
        <authorList>
            <person name="Riley R."/>
            <person name="Haridas S."/>
            <person name="Wolfe K.H."/>
            <person name="Lopes M.R."/>
            <person name="Hittinger C.T."/>
            <person name="Goeker M."/>
            <person name="Salamov A.A."/>
            <person name="Wisecaver J.H."/>
            <person name="Long T.M."/>
            <person name="Calvey C.H."/>
            <person name="Aerts A.L."/>
            <person name="Barry K.W."/>
            <person name="Choi C."/>
            <person name="Clum A."/>
            <person name="Coughlan A.Y."/>
            <person name="Deshpande S."/>
            <person name="Douglass A.P."/>
            <person name="Hanson S.J."/>
            <person name="Klenk H.-P."/>
            <person name="LaButti K.M."/>
            <person name="Lapidus A."/>
            <person name="Lindquist E.A."/>
            <person name="Lipzen A.M."/>
            <person name="Meier-Kolthoff J.P."/>
            <person name="Ohm R.A."/>
            <person name="Otillar R.P."/>
            <person name="Pangilinan J.L."/>
            <person name="Peng Y."/>
            <person name="Rokas A."/>
            <person name="Rosa C.A."/>
            <person name="Scheuner C."/>
            <person name="Sibirny A.A."/>
            <person name="Slot J.C."/>
            <person name="Stielow J.B."/>
            <person name="Sun H."/>
            <person name="Kurtzman C.P."/>
            <person name="Blackwell M."/>
            <person name="Grigoriev I.V."/>
            <person name="Jeffries T.W."/>
        </authorList>
    </citation>
    <scope>NUCLEOTIDE SEQUENCE [LARGE SCALE GENOMIC DNA]</scope>
    <source>
        <strain evidence="2 3">NRRL Y-11557</strain>
    </source>
</reference>
<proteinExistence type="predicted"/>
<dbReference type="Proteomes" id="UP000094385">
    <property type="component" value="Unassembled WGS sequence"/>
</dbReference>
<feature type="region of interest" description="Disordered" evidence="1">
    <location>
        <begin position="1"/>
        <end position="54"/>
    </location>
</feature>
<organism evidence="2 3">
    <name type="scientific">Lipomyces starkeyi NRRL Y-11557</name>
    <dbReference type="NCBI Taxonomy" id="675824"/>
    <lineage>
        <taxon>Eukaryota</taxon>
        <taxon>Fungi</taxon>
        <taxon>Dikarya</taxon>
        <taxon>Ascomycota</taxon>
        <taxon>Saccharomycotina</taxon>
        <taxon>Lipomycetes</taxon>
        <taxon>Lipomycetales</taxon>
        <taxon>Lipomycetaceae</taxon>
        <taxon>Lipomyces</taxon>
    </lineage>
</organism>
<sequence>MLPSRLLGSAGVSPIPPATTRSSTGSSLESSTSSLGRASTTASPSQPSSPPEITTAELISDLSTLFATAQSSSQSSSVCNVVSLPSSSASRRSDVDEDPTLHKVREVLKFQSVISEKQAQFQPSERSVNHTISPPPSIANGRSRMGGMQRQDALELAVAEVERDVLMMLDRMKQSGLDVNESNM</sequence>
<keyword evidence="3" id="KW-1185">Reference proteome</keyword>
<name>A0A1E3Q4L0_LIPST</name>
<gene>
    <name evidence="2" type="ORF">LIPSTDRAFT_63886</name>
</gene>
<feature type="region of interest" description="Disordered" evidence="1">
    <location>
        <begin position="118"/>
        <end position="144"/>
    </location>
</feature>
<dbReference type="AlphaFoldDB" id="A0A1E3Q4L0"/>
<feature type="compositionally biased region" description="Low complexity" evidence="1">
    <location>
        <begin position="19"/>
        <end position="54"/>
    </location>
</feature>
<evidence type="ECO:0000313" key="2">
    <source>
        <dbReference type="EMBL" id="ODQ72623.1"/>
    </source>
</evidence>
<accession>A0A1E3Q4L0</accession>
<feature type="compositionally biased region" description="Low complexity" evidence="1">
    <location>
        <begin position="77"/>
        <end position="90"/>
    </location>
</feature>
<protein>
    <submittedName>
        <fullName evidence="2">Uncharacterized protein</fullName>
    </submittedName>
</protein>
<feature type="compositionally biased region" description="Polar residues" evidence="1">
    <location>
        <begin position="118"/>
        <end position="132"/>
    </location>
</feature>